<dbReference type="InterPro" id="IPR000182">
    <property type="entry name" value="GNAT_dom"/>
</dbReference>
<organism evidence="5 6">
    <name type="scientific">Desulfosarcina widdelii</name>
    <dbReference type="NCBI Taxonomy" id="947919"/>
    <lineage>
        <taxon>Bacteria</taxon>
        <taxon>Pseudomonadati</taxon>
        <taxon>Thermodesulfobacteriota</taxon>
        <taxon>Desulfobacteria</taxon>
        <taxon>Desulfobacterales</taxon>
        <taxon>Desulfosarcinaceae</taxon>
        <taxon>Desulfosarcina</taxon>
    </lineage>
</organism>
<protein>
    <recommendedName>
        <fullName evidence="4">N-acetyltransferase domain-containing protein</fullName>
    </recommendedName>
</protein>
<keyword evidence="1" id="KW-0808">Transferase</keyword>
<keyword evidence="3" id="KW-1133">Transmembrane helix</keyword>
<keyword evidence="2" id="KW-0012">Acyltransferase</keyword>
<dbReference type="CDD" id="cd04301">
    <property type="entry name" value="NAT_SF"/>
    <property type="match status" value="1"/>
</dbReference>
<evidence type="ECO:0000313" key="6">
    <source>
        <dbReference type="Proteomes" id="UP000427769"/>
    </source>
</evidence>
<evidence type="ECO:0000256" key="2">
    <source>
        <dbReference type="ARBA" id="ARBA00023315"/>
    </source>
</evidence>
<evidence type="ECO:0000256" key="3">
    <source>
        <dbReference type="SAM" id="Phobius"/>
    </source>
</evidence>
<evidence type="ECO:0000313" key="5">
    <source>
        <dbReference type="EMBL" id="BBO74681.1"/>
    </source>
</evidence>
<gene>
    <name evidence="5" type="ORF">DSCW_20980</name>
</gene>
<keyword evidence="3" id="KW-0812">Transmembrane</keyword>
<dbReference type="PANTHER" id="PTHR43626:SF4">
    <property type="entry name" value="GCN5-RELATED N-ACETYLTRANSFERASE 2, CHLOROPLASTIC"/>
    <property type="match status" value="1"/>
</dbReference>
<dbReference type="PANTHER" id="PTHR43626">
    <property type="entry name" value="ACYL-COA N-ACYLTRANSFERASE"/>
    <property type="match status" value="1"/>
</dbReference>
<dbReference type="Gene3D" id="3.40.630.30">
    <property type="match status" value="1"/>
</dbReference>
<dbReference type="GO" id="GO:0008080">
    <property type="term" value="F:N-acetyltransferase activity"/>
    <property type="evidence" value="ECO:0007669"/>
    <property type="project" value="InterPro"/>
</dbReference>
<sequence length="158" mass="17519">MNPDSVKWPLAVLAVPVLVTMIDYSFLQTPTSAEIGRLIQLYRHAGWWKDEADDPDLVRGIVAGSHCFLVARQAGTIVAMGRAISDRISDAYIQDITVDPSFRRQGVGSRMVATLVARLEADGIGWIGLIAERKTHPFYRPLGFDPMADALPMLKKRQ</sequence>
<keyword evidence="3" id="KW-0472">Membrane</keyword>
<keyword evidence="6" id="KW-1185">Reference proteome</keyword>
<dbReference type="InterPro" id="IPR045039">
    <property type="entry name" value="NSI-like"/>
</dbReference>
<dbReference type="PROSITE" id="PS51186">
    <property type="entry name" value="GNAT"/>
    <property type="match status" value="1"/>
</dbReference>
<dbReference type="EMBL" id="AP021875">
    <property type="protein sequence ID" value="BBO74681.1"/>
    <property type="molecule type" value="Genomic_DNA"/>
</dbReference>
<dbReference type="Proteomes" id="UP000427769">
    <property type="component" value="Chromosome"/>
</dbReference>
<accession>A0A5K7Z4Z5</accession>
<feature type="transmembrane region" description="Helical" evidence="3">
    <location>
        <begin position="6"/>
        <end position="27"/>
    </location>
</feature>
<dbReference type="KEGG" id="dwd:DSCW_20980"/>
<evidence type="ECO:0000256" key="1">
    <source>
        <dbReference type="ARBA" id="ARBA00022679"/>
    </source>
</evidence>
<reference evidence="5 6" key="1">
    <citation type="submission" date="2019-11" db="EMBL/GenBank/DDBJ databases">
        <title>Comparative genomics of hydrocarbon-degrading Desulfosarcina strains.</title>
        <authorList>
            <person name="Watanabe M."/>
            <person name="Kojima H."/>
            <person name="Fukui M."/>
        </authorList>
    </citation>
    <scope>NUCLEOTIDE SEQUENCE [LARGE SCALE GENOMIC DNA]</scope>
    <source>
        <strain evidence="5 6">PP31</strain>
    </source>
</reference>
<name>A0A5K7Z4Z5_9BACT</name>
<dbReference type="Pfam" id="PF00583">
    <property type="entry name" value="Acetyltransf_1"/>
    <property type="match status" value="1"/>
</dbReference>
<dbReference type="AlphaFoldDB" id="A0A5K7Z4Z5"/>
<dbReference type="SUPFAM" id="SSF55729">
    <property type="entry name" value="Acyl-CoA N-acyltransferases (Nat)"/>
    <property type="match status" value="1"/>
</dbReference>
<proteinExistence type="predicted"/>
<dbReference type="GO" id="GO:0005737">
    <property type="term" value="C:cytoplasm"/>
    <property type="evidence" value="ECO:0007669"/>
    <property type="project" value="TreeGrafter"/>
</dbReference>
<dbReference type="InterPro" id="IPR016181">
    <property type="entry name" value="Acyl_CoA_acyltransferase"/>
</dbReference>
<feature type="domain" description="N-acetyltransferase" evidence="4">
    <location>
        <begin position="25"/>
        <end position="158"/>
    </location>
</feature>
<evidence type="ECO:0000259" key="4">
    <source>
        <dbReference type="PROSITE" id="PS51186"/>
    </source>
</evidence>